<protein>
    <submittedName>
        <fullName evidence="2">Uncharacterized protein</fullName>
    </submittedName>
</protein>
<name>A0A084G3I7_PSEDA</name>
<evidence type="ECO:0000313" key="2">
    <source>
        <dbReference type="EMBL" id="KEZ41899.1"/>
    </source>
</evidence>
<dbReference type="Proteomes" id="UP000028545">
    <property type="component" value="Unassembled WGS sequence"/>
</dbReference>
<sequence>MRFSVIATSAIAAFATHASAAVCRRWKDGVAKAYTVEASGVDDIPGICGGLWDNLKQFGVCAVPSLTDCSGSDGNLSWTFQASAGCNGGMVEATWYDATENRFGSIDCP</sequence>
<dbReference type="HOGENOM" id="CLU_135732_1_0_1"/>
<gene>
    <name evidence="2" type="ORF">SAPIO_CDS6594</name>
</gene>
<dbReference type="AlphaFoldDB" id="A0A084G3I7"/>
<proteinExistence type="predicted"/>
<organism evidence="2 3">
    <name type="scientific">Pseudallescheria apiosperma</name>
    <name type="common">Scedosporium apiospermum</name>
    <dbReference type="NCBI Taxonomy" id="563466"/>
    <lineage>
        <taxon>Eukaryota</taxon>
        <taxon>Fungi</taxon>
        <taxon>Dikarya</taxon>
        <taxon>Ascomycota</taxon>
        <taxon>Pezizomycotina</taxon>
        <taxon>Sordariomycetes</taxon>
        <taxon>Hypocreomycetidae</taxon>
        <taxon>Microascales</taxon>
        <taxon>Microascaceae</taxon>
        <taxon>Scedosporium</taxon>
    </lineage>
</organism>
<dbReference type="GeneID" id="27725666"/>
<reference evidence="2 3" key="1">
    <citation type="journal article" date="2014" name="Genome Announc.">
        <title>Draft genome sequence of the pathogenic fungus Scedosporium apiospermum.</title>
        <authorList>
            <person name="Vandeputte P."/>
            <person name="Ghamrawi S."/>
            <person name="Rechenmann M."/>
            <person name="Iltis A."/>
            <person name="Giraud S."/>
            <person name="Fleury M."/>
            <person name="Thornton C."/>
            <person name="Delhaes L."/>
            <person name="Meyer W."/>
            <person name="Papon N."/>
            <person name="Bouchara J.P."/>
        </authorList>
    </citation>
    <scope>NUCLEOTIDE SEQUENCE [LARGE SCALE GENOMIC DNA]</scope>
    <source>
        <strain evidence="2 3">IHEM 14462</strain>
    </source>
</reference>
<dbReference type="OMA" id="GTIANHC"/>
<dbReference type="EMBL" id="JOWA01000105">
    <property type="protein sequence ID" value="KEZ41899.1"/>
    <property type="molecule type" value="Genomic_DNA"/>
</dbReference>
<feature type="signal peptide" evidence="1">
    <location>
        <begin position="1"/>
        <end position="20"/>
    </location>
</feature>
<accession>A0A084G3I7</accession>
<keyword evidence="3" id="KW-1185">Reference proteome</keyword>
<dbReference type="RefSeq" id="XP_016641698.1">
    <property type="nucleotide sequence ID" value="XM_016788654.1"/>
</dbReference>
<keyword evidence="1" id="KW-0732">Signal</keyword>
<dbReference type="KEGG" id="sapo:SAPIO_CDS6594"/>
<evidence type="ECO:0000313" key="3">
    <source>
        <dbReference type="Proteomes" id="UP000028545"/>
    </source>
</evidence>
<evidence type="ECO:0000256" key="1">
    <source>
        <dbReference type="SAM" id="SignalP"/>
    </source>
</evidence>
<dbReference type="OrthoDB" id="4788795at2759"/>
<dbReference type="VEuPathDB" id="FungiDB:SAPIO_CDS6594"/>
<comment type="caution">
    <text evidence="2">The sequence shown here is derived from an EMBL/GenBank/DDBJ whole genome shotgun (WGS) entry which is preliminary data.</text>
</comment>
<feature type="chain" id="PRO_5001775301" evidence="1">
    <location>
        <begin position="21"/>
        <end position="109"/>
    </location>
</feature>